<protein>
    <recommendedName>
        <fullName evidence="4">Glycosyltransferase family 25 protein</fullName>
    </recommendedName>
</protein>
<keyword evidence="1" id="KW-0812">Transmembrane</keyword>
<feature type="transmembrane region" description="Helical" evidence="1">
    <location>
        <begin position="20"/>
        <end position="42"/>
    </location>
</feature>
<evidence type="ECO:0000313" key="2">
    <source>
        <dbReference type="EMBL" id="PSS37128.1"/>
    </source>
</evidence>
<keyword evidence="1" id="KW-1133">Transmembrane helix</keyword>
<reference evidence="2 3" key="1">
    <citation type="submission" date="2018-02" db="EMBL/GenBank/DDBJ databases">
        <title>Genome sequence of the basidiomycete white-rot fungus Phlebia centrifuga.</title>
        <authorList>
            <person name="Granchi Z."/>
            <person name="Peng M."/>
            <person name="de Vries R.P."/>
            <person name="Hilden K."/>
            <person name="Makela M.R."/>
            <person name="Grigoriev I."/>
            <person name="Riley R."/>
        </authorList>
    </citation>
    <scope>NUCLEOTIDE SEQUENCE [LARGE SCALE GENOMIC DNA]</scope>
    <source>
        <strain evidence="2 3">FBCC195</strain>
    </source>
</reference>
<dbReference type="OrthoDB" id="47375at2759"/>
<proteinExistence type="predicted"/>
<organism evidence="2 3">
    <name type="scientific">Hermanssonia centrifuga</name>
    <dbReference type="NCBI Taxonomy" id="98765"/>
    <lineage>
        <taxon>Eukaryota</taxon>
        <taxon>Fungi</taxon>
        <taxon>Dikarya</taxon>
        <taxon>Basidiomycota</taxon>
        <taxon>Agaricomycotina</taxon>
        <taxon>Agaricomycetes</taxon>
        <taxon>Polyporales</taxon>
        <taxon>Meruliaceae</taxon>
        <taxon>Hermanssonia</taxon>
    </lineage>
</organism>
<dbReference type="Proteomes" id="UP000186601">
    <property type="component" value="Unassembled WGS sequence"/>
</dbReference>
<comment type="caution">
    <text evidence="2">The sequence shown here is derived from an EMBL/GenBank/DDBJ whole genome shotgun (WGS) entry which is preliminary data.</text>
</comment>
<gene>
    <name evidence="2" type="ORF">PHLCEN_2v1001</name>
</gene>
<evidence type="ECO:0000256" key="1">
    <source>
        <dbReference type="SAM" id="Phobius"/>
    </source>
</evidence>
<dbReference type="STRING" id="98765.A0A2R6S4B7"/>
<evidence type="ECO:0008006" key="4">
    <source>
        <dbReference type="Google" id="ProtNLM"/>
    </source>
</evidence>
<keyword evidence="1" id="KW-0472">Membrane</keyword>
<sequence length="311" mass="34614">MDSRGSSYSNCVPWTSTRTYRRALVCIIALTLCCLFSALFLAPRQLGFSHLSTDLLDGIFDLVSTRGTFPGFGGDNPNASTLDSSMLRYNASRFAPDVFRGSYVISLPHRTDRRISMERLRQALSVNWTYVDAVGAGNALVSQIMNHVRSSREERIANSEAQQFIWPTSLVSSSALSSKPISPAGSDLWLLDQGTVLSGINDTSPEPRPLTCATHNLVDGPSYDDAVPPYMQLTPAKIACWYSHVQVLRRIAEDPQREISPDITLILEDDVDMEKDIRVRLSALLDHIPSNWDMLFLGAFLVITRCSDWDH</sequence>
<dbReference type="AlphaFoldDB" id="A0A2R6S4B7"/>
<evidence type="ECO:0000313" key="3">
    <source>
        <dbReference type="Proteomes" id="UP000186601"/>
    </source>
</evidence>
<dbReference type="EMBL" id="MLYV02000081">
    <property type="protein sequence ID" value="PSS37128.1"/>
    <property type="molecule type" value="Genomic_DNA"/>
</dbReference>
<keyword evidence="3" id="KW-1185">Reference proteome</keyword>
<accession>A0A2R6S4B7</accession>
<name>A0A2R6S4B7_9APHY</name>